<keyword evidence="1" id="KW-0812">Transmembrane</keyword>
<dbReference type="EMBL" id="SDGY01000001">
    <property type="protein sequence ID" value="TYC46856.1"/>
    <property type="molecule type" value="Genomic_DNA"/>
</dbReference>
<reference evidence="2 3" key="1">
    <citation type="submission" date="2019-01" db="EMBL/GenBank/DDBJ databases">
        <title>Leuconostoc litchii sp. nov., a novel lactic acid bacterium isolated from lychee.</title>
        <authorList>
            <person name="Wang L.-T."/>
        </authorList>
    </citation>
    <scope>NUCLEOTIDE SEQUENCE [LARGE SCALE GENOMIC DNA]</scope>
    <source>
        <strain evidence="2 3">MB7</strain>
    </source>
</reference>
<dbReference type="AlphaFoldDB" id="A0A6P2CLU7"/>
<proteinExistence type="predicted"/>
<gene>
    <name evidence="2" type="ORF">ESZ47_01565</name>
</gene>
<evidence type="ECO:0000313" key="3">
    <source>
        <dbReference type="Proteomes" id="UP000442244"/>
    </source>
</evidence>
<keyword evidence="1" id="KW-1133">Transmembrane helix</keyword>
<accession>A0A6P2CLU7</accession>
<evidence type="ECO:0000313" key="2">
    <source>
        <dbReference type="EMBL" id="TYC46856.1"/>
    </source>
</evidence>
<protein>
    <submittedName>
        <fullName evidence="2">Uncharacterized protein</fullName>
    </submittedName>
</protein>
<dbReference type="Proteomes" id="UP000442244">
    <property type="component" value="Unassembled WGS sequence"/>
</dbReference>
<keyword evidence="1" id="KW-0472">Membrane</keyword>
<feature type="transmembrane region" description="Helical" evidence="1">
    <location>
        <begin position="52"/>
        <end position="74"/>
    </location>
</feature>
<name>A0A6P2CLU7_9LACO</name>
<feature type="transmembrane region" description="Helical" evidence="1">
    <location>
        <begin position="7"/>
        <end position="32"/>
    </location>
</feature>
<comment type="caution">
    <text evidence="2">The sequence shown here is derived from an EMBL/GenBank/DDBJ whole genome shotgun (WGS) entry which is preliminary data.</text>
</comment>
<organism evidence="2 3">
    <name type="scientific">Leuconostoc litchii</name>
    <dbReference type="NCBI Taxonomy" id="1981069"/>
    <lineage>
        <taxon>Bacteria</taxon>
        <taxon>Bacillati</taxon>
        <taxon>Bacillota</taxon>
        <taxon>Bacilli</taxon>
        <taxon>Lactobacillales</taxon>
        <taxon>Lactobacillaceae</taxon>
        <taxon>Leuconostoc</taxon>
    </lineage>
</organism>
<evidence type="ECO:0000256" key="1">
    <source>
        <dbReference type="SAM" id="Phobius"/>
    </source>
</evidence>
<dbReference type="RefSeq" id="WP_148604149.1">
    <property type="nucleotide sequence ID" value="NZ_BSUV01000001.1"/>
</dbReference>
<keyword evidence="3" id="KW-1185">Reference proteome</keyword>
<sequence length="117" mass="13077">MKKLVRVIWKLILTFDGIVFCSSVGATIWFSLLKKFPLIDIDASTAKVICHYLFMLFTITIVLNVLLACIMIAVDLWSKSDVGFEQGGLIVGTAKSEQIPFTRRNLDRGAPTKPTKQ</sequence>